<dbReference type="Proteomes" id="UP000222564">
    <property type="component" value="Unassembled WGS sequence"/>
</dbReference>
<feature type="transmembrane region" description="Helical" evidence="1">
    <location>
        <begin position="20"/>
        <end position="42"/>
    </location>
</feature>
<keyword evidence="1" id="KW-0812">Transmembrane</keyword>
<dbReference type="InterPro" id="IPR007047">
    <property type="entry name" value="Flp_Fap"/>
</dbReference>
<sequence length="58" mass="5984">MKEMMMNLLKGESGQGMAEYGLILALIAVVCVAALTALGGGLRDKFTAVNGSLTPAQQ</sequence>
<keyword evidence="1" id="KW-1133">Transmembrane helix</keyword>
<accession>A0A2C6MIC5</accession>
<evidence type="ECO:0000256" key="1">
    <source>
        <dbReference type="SAM" id="Phobius"/>
    </source>
</evidence>
<keyword evidence="3" id="KW-1185">Reference proteome</keyword>
<name>A0A2C6MIC5_9FIRM</name>
<dbReference type="AlphaFoldDB" id="A0A2C6MIC5"/>
<protein>
    <submittedName>
        <fullName evidence="2">Flp/Fap pilin protein</fullName>
    </submittedName>
</protein>
<dbReference type="RefSeq" id="WP_099082340.1">
    <property type="nucleotide sequence ID" value="NZ_AWQQ01000027.1"/>
</dbReference>
<evidence type="ECO:0000313" key="2">
    <source>
        <dbReference type="EMBL" id="PHJ39206.1"/>
    </source>
</evidence>
<comment type="caution">
    <text evidence="2">The sequence shown here is derived from an EMBL/GenBank/DDBJ whole genome shotgun (WGS) entry which is preliminary data.</text>
</comment>
<gene>
    <name evidence="2" type="ORF">P378_04450</name>
</gene>
<dbReference type="Pfam" id="PF04964">
    <property type="entry name" value="Flp_Fap"/>
    <property type="match status" value="1"/>
</dbReference>
<keyword evidence="1" id="KW-0472">Membrane</keyword>
<proteinExistence type="predicted"/>
<organism evidence="2 3">
    <name type="scientific">Desulforamulus profundi</name>
    <dbReference type="NCBI Taxonomy" id="1383067"/>
    <lineage>
        <taxon>Bacteria</taxon>
        <taxon>Bacillati</taxon>
        <taxon>Bacillota</taxon>
        <taxon>Clostridia</taxon>
        <taxon>Eubacteriales</taxon>
        <taxon>Peptococcaceae</taxon>
        <taxon>Desulforamulus</taxon>
    </lineage>
</organism>
<dbReference type="EMBL" id="AWQQ01000027">
    <property type="protein sequence ID" value="PHJ39206.1"/>
    <property type="molecule type" value="Genomic_DNA"/>
</dbReference>
<evidence type="ECO:0000313" key="3">
    <source>
        <dbReference type="Proteomes" id="UP000222564"/>
    </source>
</evidence>
<reference evidence="2 3" key="1">
    <citation type="submission" date="2013-09" db="EMBL/GenBank/DDBJ databases">
        <title>Biodegradation of hydrocarbons in the deep terrestrial subsurface : characterization of a microbial consortium composed of two Desulfotomaculum species originating from a deep geological formation.</title>
        <authorList>
            <person name="Aullo T."/>
            <person name="Berlendis S."/>
            <person name="Lascourreges J.-F."/>
            <person name="Dessort D."/>
            <person name="Saint-Laurent S."/>
            <person name="Schraauwers B."/>
            <person name="Mas J."/>
            <person name="Magot M."/>
            <person name="Ranchou-Peyruse A."/>
        </authorList>
    </citation>
    <scope>NUCLEOTIDE SEQUENCE [LARGE SCALE GENOMIC DNA]</scope>
    <source>
        <strain evidence="2 3">Bs107</strain>
    </source>
</reference>